<keyword evidence="1" id="KW-1133">Transmembrane helix</keyword>
<gene>
    <name evidence="3" type="ORF">SAMN04489720_2859</name>
</gene>
<evidence type="ECO:0000259" key="2">
    <source>
        <dbReference type="Pfam" id="PF07811"/>
    </source>
</evidence>
<name>A0A1G8GC80_9MICO</name>
<dbReference type="Proteomes" id="UP000198822">
    <property type="component" value="Chromosome I"/>
</dbReference>
<feature type="domain" description="TadE-like" evidence="2">
    <location>
        <begin position="12"/>
        <end position="54"/>
    </location>
</feature>
<keyword evidence="1" id="KW-0812">Transmembrane</keyword>
<feature type="transmembrane region" description="Helical" evidence="1">
    <location>
        <begin position="12"/>
        <end position="37"/>
    </location>
</feature>
<dbReference type="InterPro" id="IPR012495">
    <property type="entry name" value="TadE-like_dom"/>
</dbReference>
<dbReference type="STRING" id="399736.SAMN04489720_2859"/>
<evidence type="ECO:0000313" key="4">
    <source>
        <dbReference type="Proteomes" id="UP000198822"/>
    </source>
</evidence>
<dbReference type="EMBL" id="LT629695">
    <property type="protein sequence ID" value="SDH92022.1"/>
    <property type="molecule type" value="Genomic_DNA"/>
</dbReference>
<proteinExistence type="predicted"/>
<organism evidence="3 4">
    <name type="scientific">Agrococcus jejuensis</name>
    <dbReference type="NCBI Taxonomy" id="399736"/>
    <lineage>
        <taxon>Bacteria</taxon>
        <taxon>Bacillati</taxon>
        <taxon>Actinomycetota</taxon>
        <taxon>Actinomycetes</taxon>
        <taxon>Micrococcales</taxon>
        <taxon>Microbacteriaceae</taxon>
        <taxon>Agrococcus</taxon>
    </lineage>
</organism>
<dbReference type="AlphaFoldDB" id="A0A1G8GC80"/>
<reference evidence="4" key="1">
    <citation type="submission" date="2016-10" db="EMBL/GenBank/DDBJ databases">
        <authorList>
            <person name="Varghese N."/>
            <person name="Submissions S."/>
        </authorList>
    </citation>
    <scope>NUCLEOTIDE SEQUENCE [LARGE SCALE GENOMIC DNA]</scope>
    <source>
        <strain evidence="4">DSM 22002</strain>
    </source>
</reference>
<dbReference type="Pfam" id="PF07811">
    <property type="entry name" value="TadE"/>
    <property type="match status" value="1"/>
</dbReference>
<accession>A0A1G8GC80</accession>
<keyword evidence="4" id="KW-1185">Reference proteome</keyword>
<evidence type="ECO:0000313" key="3">
    <source>
        <dbReference type="EMBL" id="SDH92022.1"/>
    </source>
</evidence>
<evidence type="ECO:0000256" key="1">
    <source>
        <dbReference type="SAM" id="Phobius"/>
    </source>
</evidence>
<keyword evidence="1" id="KW-0472">Membrane</keyword>
<dbReference type="RefSeq" id="WP_172802342.1">
    <property type="nucleotide sequence ID" value="NZ_LT629695.1"/>
</dbReference>
<sequence>MRHVRSLRHDRGSAVAEFTMVVGLLTLVVLSVMQLALGLHVRNVLQDAAAEGARYGALAGSSPAAGVDRAQTLIETAIGSDYAQSITAATTTVAGHPALQLTVQAPLPVLGLIGPTTLEVQGSAALETLD</sequence>
<protein>
    <submittedName>
        <fullName evidence="3">TadE-like protein</fullName>
    </submittedName>
</protein>